<dbReference type="Gene3D" id="3.40.50.150">
    <property type="entry name" value="Vaccinia Virus protein VP39"/>
    <property type="match status" value="1"/>
</dbReference>
<accession>A0A7S4UZL7</accession>
<proteinExistence type="predicted"/>
<dbReference type="SUPFAM" id="SSF53335">
    <property type="entry name" value="S-adenosyl-L-methionine-dependent methyltransferases"/>
    <property type="match status" value="1"/>
</dbReference>
<name>A0A7S4UZL7_9DINO</name>
<feature type="signal peptide" evidence="1">
    <location>
        <begin position="1"/>
        <end position="16"/>
    </location>
</feature>
<reference evidence="2" key="1">
    <citation type="submission" date="2021-01" db="EMBL/GenBank/DDBJ databases">
        <authorList>
            <person name="Corre E."/>
            <person name="Pelletier E."/>
            <person name="Niang G."/>
            <person name="Scheremetjew M."/>
            <person name="Finn R."/>
            <person name="Kale V."/>
            <person name="Holt S."/>
            <person name="Cochrane G."/>
            <person name="Meng A."/>
            <person name="Brown T."/>
            <person name="Cohen L."/>
        </authorList>
    </citation>
    <scope>NUCLEOTIDE SEQUENCE</scope>
    <source>
        <strain evidence="2">CCMP3105</strain>
    </source>
</reference>
<keyword evidence="1" id="KW-0732">Signal</keyword>
<evidence type="ECO:0008006" key="3">
    <source>
        <dbReference type="Google" id="ProtNLM"/>
    </source>
</evidence>
<dbReference type="EMBL" id="HBNR01028476">
    <property type="protein sequence ID" value="CAE4581536.1"/>
    <property type="molecule type" value="Transcribed_RNA"/>
</dbReference>
<gene>
    <name evidence="2" type="ORF">AMON00008_LOCUS19360</name>
</gene>
<evidence type="ECO:0000256" key="1">
    <source>
        <dbReference type="SAM" id="SignalP"/>
    </source>
</evidence>
<dbReference type="InterPro" id="IPR029063">
    <property type="entry name" value="SAM-dependent_MTases_sf"/>
</dbReference>
<feature type="chain" id="PRO_5030851240" description="Methyltransferase type 11 domain-containing protein" evidence="1">
    <location>
        <begin position="17"/>
        <end position="308"/>
    </location>
</feature>
<protein>
    <recommendedName>
        <fullName evidence="3">Methyltransferase type 11 domain-containing protein</fullName>
    </recommendedName>
</protein>
<organism evidence="2">
    <name type="scientific">Alexandrium monilatum</name>
    <dbReference type="NCBI Taxonomy" id="311494"/>
    <lineage>
        <taxon>Eukaryota</taxon>
        <taxon>Sar</taxon>
        <taxon>Alveolata</taxon>
        <taxon>Dinophyceae</taxon>
        <taxon>Gonyaulacales</taxon>
        <taxon>Pyrocystaceae</taxon>
        <taxon>Alexandrium</taxon>
    </lineage>
</organism>
<dbReference type="AlphaFoldDB" id="A0A7S4UZL7"/>
<sequence>MWLLVLLLQLLQPSDAPIMQEAPPSLHRARAPVRQRGRRRPPETDDAIFRWLGQVLPAHWGEVLDAGTGLDSLTWLAASPATSITAVTASKTMHKDVVGGVADFLDPSADIVLIGNWQDEQLLHGRSFDVVIADYLLGAVDYFAPHFQDGLLRRLAGLVRPDGWLAIVGREPDDITAKDATSQLILDANALRDASMTLSRQMTYREIPQWWVQERLGALGLQVREAKLFPRQVTKDKVLGRLVWAEKEIRNVPHGSLRASLLKHLAGLRARVQASRALARGHPFGQDYAMLVQQSPPQQGARHGLSSV</sequence>
<evidence type="ECO:0000313" key="2">
    <source>
        <dbReference type="EMBL" id="CAE4581536.1"/>
    </source>
</evidence>
<dbReference type="CDD" id="cd02440">
    <property type="entry name" value="AdoMet_MTases"/>
    <property type="match status" value="1"/>
</dbReference>